<dbReference type="GO" id="GO:0006506">
    <property type="term" value="P:GPI anchor biosynthetic process"/>
    <property type="evidence" value="ECO:0007669"/>
    <property type="project" value="TreeGrafter"/>
</dbReference>
<evidence type="ECO:0000313" key="4">
    <source>
        <dbReference type="EMBL" id="KFD53407.1"/>
    </source>
</evidence>
<accession>A0A085M861</accession>
<name>A0A085M861_9BILA</name>
<dbReference type="Gene3D" id="3.60.10.10">
    <property type="entry name" value="Endonuclease/exonuclease/phosphatase"/>
    <property type="match status" value="1"/>
</dbReference>
<dbReference type="PANTHER" id="PTHR14859:SF1">
    <property type="entry name" value="PGAP2-INTERACTING PROTEIN"/>
    <property type="match status" value="1"/>
</dbReference>
<organism evidence="4 5">
    <name type="scientific">Trichuris suis</name>
    <name type="common">pig whipworm</name>
    <dbReference type="NCBI Taxonomy" id="68888"/>
    <lineage>
        <taxon>Eukaryota</taxon>
        <taxon>Metazoa</taxon>
        <taxon>Ecdysozoa</taxon>
        <taxon>Nematoda</taxon>
        <taxon>Enoplea</taxon>
        <taxon>Dorylaimia</taxon>
        <taxon>Trichinellida</taxon>
        <taxon>Trichuridae</taxon>
        <taxon>Trichuris</taxon>
    </lineage>
</organism>
<dbReference type="InterPro" id="IPR053911">
    <property type="entry name" value="PGAP2IP_TM_2nd"/>
</dbReference>
<feature type="transmembrane region" description="Helical" evidence="1">
    <location>
        <begin position="391"/>
        <end position="410"/>
    </location>
</feature>
<feature type="transmembrane region" description="Helical" evidence="1">
    <location>
        <begin position="152"/>
        <end position="172"/>
    </location>
</feature>
<dbReference type="EMBL" id="KL363217">
    <property type="protein sequence ID" value="KFD53407.1"/>
    <property type="molecule type" value="Genomic_DNA"/>
</dbReference>
<dbReference type="InterPro" id="IPR051916">
    <property type="entry name" value="GPI-anchor_lipid_remodeler"/>
</dbReference>
<evidence type="ECO:0008006" key="6">
    <source>
        <dbReference type="Google" id="ProtNLM"/>
    </source>
</evidence>
<dbReference type="GO" id="GO:0005783">
    <property type="term" value="C:endoplasmic reticulum"/>
    <property type="evidence" value="ECO:0007669"/>
    <property type="project" value="TreeGrafter"/>
</dbReference>
<feature type="transmembrane region" description="Helical" evidence="1">
    <location>
        <begin position="522"/>
        <end position="544"/>
    </location>
</feature>
<feature type="transmembrane region" description="Helical" evidence="1">
    <location>
        <begin position="47"/>
        <end position="70"/>
    </location>
</feature>
<feature type="transmembrane region" description="Helical" evidence="1">
    <location>
        <begin position="338"/>
        <end position="359"/>
    </location>
</feature>
<keyword evidence="1" id="KW-0812">Transmembrane</keyword>
<protein>
    <recommendedName>
        <fullName evidence="6">Endonuclease/exonuclease/phosphatase domain-containing protein</fullName>
    </recommendedName>
</protein>
<keyword evidence="1" id="KW-1133">Transmembrane helix</keyword>
<dbReference type="GO" id="GO:0016020">
    <property type="term" value="C:membrane"/>
    <property type="evidence" value="ECO:0007669"/>
    <property type="project" value="GOC"/>
</dbReference>
<sequence>MQQPNYSLYQATVTGYIFWTLLFRLTSTLCIFDFHGFLTHGKVALQVLLAIICVMRLVPSCYHLLVRAIFQSEIGETIVQVLMVSGLLSYFCTSTLVQSILASGAVYFAAMKFTSDISRLNYGKKKFAFWGYTLGLVFLQVSRINYTSVLPVGYNCLSNIAVSLVGIVNAFFTVRPGKDRQLQIETRVKEPPWEMVAVGFGTMLTLTYAFFGDPSMPARWSLVAGMQPYRVMAPNPGSIFVFAAFVLGLRLSWENQLLFNPSWLAFGAVGLFLMLVTSGAASFLGATFLATYLASMWPHYFNVLSHCSIGRTIVISVLVYFGELTCIIQALRSNERSFIHVATTLFSVAIFMSAIWFGLYVNRLFPIHRHKRHIAFNELTPPAKALDKWKIWRWLLAAVMMASSGMLSRYRRWNPDVQQLSPAANGTFLLALMTAGHGTDKYGWPNAADATTLCQMLKPDVVLLLETENIYGGSDLPTFLGEKLNYYIDYGITPRHANSGIAVVSRYPIMKSNYSFYSNKDIGVGMVQVLIQGIVVTIFIPSLYDYSGTKNYPKEEKFVAEMVKSFAQQGEPTLVAGNFFFRARHSRYTNFVKKAAVKDIDYADVHRYRMFIFYQNLYKLAYSRISSGRLKSDDIQVARFEFASPDKEDNTLVVRKVADVPRHLRFDAEMGDYSVTELERFGKSTYHMASTKYFLPRPSSHMSSAAKKKRLAEMKAQIT</sequence>
<feature type="domain" description="PGAP2IP second transmembrane" evidence="2">
    <location>
        <begin position="192"/>
        <end position="321"/>
    </location>
</feature>
<dbReference type="AlphaFoldDB" id="A0A085M861"/>
<evidence type="ECO:0000259" key="3">
    <source>
        <dbReference type="Pfam" id="PF23226"/>
    </source>
</evidence>
<evidence type="ECO:0000313" key="5">
    <source>
        <dbReference type="Proteomes" id="UP000030764"/>
    </source>
</evidence>
<feature type="transmembrane region" description="Helical" evidence="1">
    <location>
        <begin position="82"/>
        <end position="108"/>
    </location>
</feature>
<dbReference type="Pfam" id="PF23021">
    <property type="entry name" value="6TM_2nd_PGAP2IP"/>
    <property type="match status" value="1"/>
</dbReference>
<feature type="transmembrane region" description="Helical" evidence="1">
    <location>
        <begin position="313"/>
        <end position="331"/>
    </location>
</feature>
<evidence type="ECO:0000256" key="1">
    <source>
        <dbReference type="SAM" id="Phobius"/>
    </source>
</evidence>
<feature type="transmembrane region" description="Helical" evidence="1">
    <location>
        <begin position="193"/>
        <end position="211"/>
    </location>
</feature>
<reference evidence="4 5" key="1">
    <citation type="journal article" date="2014" name="Nat. Genet.">
        <title>Genome and transcriptome of the porcine whipworm Trichuris suis.</title>
        <authorList>
            <person name="Jex A.R."/>
            <person name="Nejsum P."/>
            <person name="Schwarz E.M."/>
            <person name="Hu L."/>
            <person name="Young N.D."/>
            <person name="Hall R.S."/>
            <person name="Korhonen P.K."/>
            <person name="Liao S."/>
            <person name="Thamsborg S."/>
            <person name="Xia J."/>
            <person name="Xu P."/>
            <person name="Wang S."/>
            <person name="Scheerlinck J.P."/>
            <person name="Hofmann A."/>
            <person name="Sternberg P.W."/>
            <person name="Wang J."/>
            <person name="Gasser R.B."/>
        </authorList>
    </citation>
    <scope>NUCLEOTIDE SEQUENCE [LARGE SCALE GENOMIC DNA]</scope>
    <source>
        <strain evidence="4">DCEP-RM93M</strain>
    </source>
</reference>
<dbReference type="InterPro" id="IPR057315">
    <property type="entry name" value="Exo_endo_phos_PGAP2IP_C"/>
</dbReference>
<dbReference type="PANTHER" id="PTHR14859">
    <property type="entry name" value="CALCOFLUOR WHITE HYPERSENSITIVE PROTEIN PRECURSOR"/>
    <property type="match status" value="1"/>
</dbReference>
<proteinExistence type="predicted"/>
<keyword evidence="1" id="KW-0472">Membrane</keyword>
<dbReference type="InterPro" id="IPR036691">
    <property type="entry name" value="Endo/exonu/phosph_ase_sf"/>
</dbReference>
<feature type="transmembrane region" description="Helical" evidence="1">
    <location>
        <begin position="231"/>
        <end position="251"/>
    </location>
</feature>
<evidence type="ECO:0000259" key="2">
    <source>
        <dbReference type="Pfam" id="PF23021"/>
    </source>
</evidence>
<feature type="transmembrane region" description="Helical" evidence="1">
    <location>
        <begin position="263"/>
        <end position="293"/>
    </location>
</feature>
<dbReference type="Pfam" id="PF23226">
    <property type="entry name" value="Exo_endo_phos_PGAP2IP"/>
    <property type="match status" value="1"/>
</dbReference>
<feature type="transmembrane region" description="Helical" evidence="1">
    <location>
        <begin position="129"/>
        <end position="146"/>
    </location>
</feature>
<dbReference type="Proteomes" id="UP000030764">
    <property type="component" value="Unassembled WGS sequence"/>
</dbReference>
<feature type="domain" description="PGAP2IP C-terminal nuclease-like" evidence="3">
    <location>
        <begin position="432"/>
        <end position="647"/>
    </location>
</feature>
<feature type="transmembrane region" description="Helical" evidence="1">
    <location>
        <begin position="16"/>
        <end position="35"/>
    </location>
</feature>
<keyword evidence="5" id="KW-1185">Reference proteome</keyword>
<dbReference type="SUPFAM" id="SSF56219">
    <property type="entry name" value="DNase I-like"/>
    <property type="match status" value="1"/>
</dbReference>
<gene>
    <name evidence="4" type="ORF">M513_05671</name>
</gene>